<evidence type="ECO:0000313" key="2">
    <source>
        <dbReference type="Proteomes" id="UP001604277"/>
    </source>
</evidence>
<comment type="caution">
    <text evidence="1">The sequence shown here is derived from an EMBL/GenBank/DDBJ whole genome shotgun (WGS) entry which is preliminary data.</text>
</comment>
<evidence type="ECO:0000313" key="1">
    <source>
        <dbReference type="EMBL" id="KAL2509123.1"/>
    </source>
</evidence>
<gene>
    <name evidence="1" type="ORF">Fot_32770</name>
</gene>
<dbReference type="Proteomes" id="UP001604277">
    <property type="component" value="Unassembled WGS sequence"/>
</dbReference>
<dbReference type="AlphaFoldDB" id="A0ABD1T993"/>
<protein>
    <submittedName>
        <fullName evidence="1">Uncharacterized protein</fullName>
    </submittedName>
</protein>
<name>A0ABD1T993_9LAMI</name>
<proteinExistence type="predicted"/>
<accession>A0ABD1T993</accession>
<organism evidence="1 2">
    <name type="scientific">Forsythia ovata</name>
    <dbReference type="NCBI Taxonomy" id="205694"/>
    <lineage>
        <taxon>Eukaryota</taxon>
        <taxon>Viridiplantae</taxon>
        <taxon>Streptophyta</taxon>
        <taxon>Embryophyta</taxon>
        <taxon>Tracheophyta</taxon>
        <taxon>Spermatophyta</taxon>
        <taxon>Magnoliopsida</taxon>
        <taxon>eudicotyledons</taxon>
        <taxon>Gunneridae</taxon>
        <taxon>Pentapetalae</taxon>
        <taxon>asterids</taxon>
        <taxon>lamiids</taxon>
        <taxon>Lamiales</taxon>
        <taxon>Oleaceae</taxon>
        <taxon>Forsythieae</taxon>
        <taxon>Forsythia</taxon>
    </lineage>
</organism>
<dbReference type="EMBL" id="JBFOLJ010000009">
    <property type="protein sequence ID" value="KAL2509123.1"/>
    <property type="molecule type" value="Genomic_DNA"/>
</dbReference>
<sequence>MGSRDGTGMILSMARDYASGKARQVAHVTVGQLLATSYDSMGTSNIVGQSTDVWEEKAGRLTSTISFNKSKNVDSQGHGMNRLRLGVESYIGVDRKSLKIDMMAYDLARTDIWVSITIFQSSICRLGVLKNFWKIYLTKPWIQLQSFKNKMSSISVLVYYNCD</sequence>
<keyword evidence="2" id="KW-1185">Reference proteome</keyword>
<reference evidence="2" key="1">
    <citation type="submission" date="2024-07" db="EMBL/GenBank/DDBJ databases">
        <title>Two chromosome-level genome assemblies of Korean endemic species Abeliophyllum distichum and Forsythia ovata (Oleaceae).</title>
        <authorList>
            <person name="Jang H."/>
        </authorList>
    </citation>
    <scope>NUCLEOTIDE SEQUENCE [LARGE SCALE GENOMIC DNA]</scope>
</reference>